<sequence>MLNIKVVTLVLLLAGSAVVGGAGTAVYINSASASADATAVLNCKPEQRPAETFKHVDPVNTGRDKGY</sequence>
<gene>
    <name evidence="2" type="ORF">H4C44_21030</name>
</gene>
<keyword evidence="1" id="KW-0732">Signal</keyword>
<name>A0A7W2JMD5_9PSED</name>
<evidence type="ECO:0000256" key="1">
    <source>
        <dbReference type="SAM" id="SignalP"/>
    </source>
</evidence>
<evidence type="ECO:0008006" key="4">
    <source>
        <dbReference type="Google" id="ProtNLM"/>
    </source>
</evidence>
<dbReference type="Proteomes" id="UP000556620">
    <property type="component" value="Unassembled WGS sequence"/>
</dbReference>
<dbReference type="RefSeq" id="WP_020309000.1">
    <property type="nucleotide sequence ID" value="NZ_JACGCU010000045.1"/>
</dbReference>
<reference evidence="2 3" key="1">
    <citation type="submission" date="2020-07" db="EMBL/GenBank/DDBJ databases">
        <title>Diversity of carbapenemase encoding genes among Pseudomonas putida group clinical isolates in a tertiary Brazilian hospital.</title>
        <authorList>
            <person name="Alberto-Lei F."/>
            <person name="Nodari C.S."/>
            <person name="Streling A.P."/>
            <person name="Paulino J.T."/>
            <person name="Bessa-Neto F.O."/>
            <person name="Cayo R."/>
            <person name="Gales A.C."/>
        </authorList>
    </citation>
    <scope>NUCLEOTIDE SEQUENCE [LARGE SCALE GENOMIC DNA]</scope>
    <source>
        <strain evidence="2 3">14535</strain>
    </source>
</reference>
<protein>
    <recommendedName>
        <fullName evidence="4">MarB</fullName>
    </recommendedName>
</protein>
<comment type="caution">
    <text evidence="2">The sequence shown here is derived from an EMBL/GenBank/DDBJ whole genome shotgun (WGS) entry which is preliminary data.</text>
</comment>
<feature type="chain" id="PRO_5030623156" description="MarB" evidence="1">
    <location>
        <begin position="22"/>
        <end position="67"/>
    </location>
</feature>
<feature type="signal peptide" evidence="1">
    <location>
        <begin position="1"/>
        <end position="21"/>
    </location>
</feature>
<organism evidence="2 3">
    <name type="scientific">Pseudomonas juntendi</name>
    <dbReference type="NCBI Taxonomy" id="2666183"/>
    <lineage>
        <taxon>Bacteria</taxon>
        <taxon>Pseudomonadati</taxon>
        <taxon>Pseudomonadota</taxon>
        <taxon>Gammaproteobacteria</taxon>
        <taxon>Pseudomonadales</taxon>
        <taxon>Pseudomonadaceae</taxon>
        <taxon>Pseudomonas</taxon>
    </lineage>
</organism>
<proteinExistence type="predicted"/>
<dbReference type="AlphaFoldDB" id="A0A7W2JMD5"/>
<accession>A0A7W2JMD5</accession>
<evidence type="ECO:0000313" key="2">
    <source>
        <dbReference type="EMBL" id="MBA6061649.1"/>
    </source>
</evidence>
<dbReference type="EMBL" id="JACGCU010000045">
    <property type="protein sequence ID" value="MBA6061649.1"/>
    <property type="molecule type" value="Genomic_DNA"/>
</dbReference>
<evidence type="ECO:0000313" key="3">
    <source>
        <dbReference type="Proteomes" id="UP000556620"/>
    </source>
</evidence>